<dbReference type="VEuPathDB" id="ToxoDB:CSUI_009319"/>
<dbReference type="EMBL" id="MIGC01005524">
    <property type="protein sequence ID" value="PHJ16862.1"/>
    <property type="molecule type" value="Genomic_DNA"/>
</dbReference>
<reference evidence="1 2" key="1">
    <citation type="journal article" date="2017" name="Int. J. Parasitol.">
        <title>The genome of the protozoan parasite Cystoisospora suis and a reverse vaccinology approach to identify vaccine candidates.</title>
        <authorList>
            <person name="Palmieri N."/>
            <person name="Shrestha A."/>
            <person name="Ruttkowski B."/>
            <person name="Beck T."/>
            <person name="Vogl C."/>
            <person name="Tomley F."/>
            <person name="Blake D.P."/>
            <person name="Joachim A."/>
        </authorList>
    </citation>
    <scope>NUCLEOTIDE SEQUENCE [LARGE SCALE GENOMIC DNA]</scope>
    <source>
        <strain evidence="1 2">Wien I</strain>
    </source>
</reference>
<proteinExistence type="predicted"/>
<dbReference type="GeneID" id="94432646"/>
<comment type="caution">
    <text evidence="1">The sequence shown here is derived from an EMBL/GenBank/DDBJ whole genome shotgun (WGS) entry which is preliminary data.</text>
</comment>
<keyword evidence="2" id="KW-1185">Reference proteome</keyword>
<sequence>MGSAHYEHFNFCDLPSERFQTAACGLTCCRASSNVRKVVCNEFSLGKKSCCSSRREAKKETDARVRESALMFCRCVFSHILTEARFSFAKCVGQTERAVFDGQRPCISQSRGMNCSRRAAYRPTSTVMRAVR</sequence>
<dbReference type="Proteomes" id="UP000221165">
    <property type="component" value="Unassembled WGS sequence"/>
</dbReference>
<accession>A0A2C6KK57</accession>
<organism evidence="1 2">
    <name type="scientific">Cystoisospora suis</name>
    <dbReference type="NCBI Taxonomy" id="483139"/>
    <lineage>
        <taxon>Eukaryota</taxon>
        <taxon>Sar</taxon>
        <taxon>Alveolata</taxon>
        <taxon>Apicomplexa</taxon>
        <taxon>Conoidasida</taxon>
        <taxon>Coccidia</taxon>
        <taxon>Eucoccidiorida</taxon>
        <taxon>Eimeriorina</taxon>
        <taxon>Sarcocystidae</taxon>
        <taxon>Cystoisospora</taxon>
    </lineage>
</organism>
<evidence type="ECO:0000313" key="2">
    <source>
        <dbReference type="Proteomes" id="UP000221165"/>
    </source>
</evidence>
<gene>
    <name evidence="1" type="ORF">CSUI_009319</name>
</gene>
<protein>
    <submittedName>
        <fullName evidence="1">Uncharacterized protein</fullName>
    </submittedName>
</protein>
<dbReference type="RefSeq" id="XP_067918587.1">
    <property type="nucleotide sequence ID" value="XM_068069435.1"/>
</dbReference>
<evidence type="ECO:0000313" key="1">
    <source>
        <dbReference type="EMBL" id="PHJ16862.1"/>
    </source>
</evidence>
<dbReference type="AlphaFoldDB" id="A0A2C6KK57"/>
<name>A0A2C6KK57_9APIC</name>